<name>A0ABT9U8R8_PAEHA</name>
<protein>
    <submittedName>
        <fullName evidence="1">Uncharacterized protein</fullName>
    </submittedName>
</protein>
<evidence type="ECO:0000313" key="2">
    <source>
        <dbReference type="Proteomes" id="UP001229346"/>
    </source>
</evidence>
<evidence type="ECO:0000313" key="1">
    <source>
        <dbReference type="EMBL" id="MDQ0116026.1"/>
    </source>
</evidence>
<keyword evidence="2" id="KW-1185">Reference proteome</keyword>
<proteinExistence type="predicted"/>
<sequence length="30" mass="3534">MIDLENGDFIIFLSVTRMQMDELSTLQIIF</sequence>
<dbReference type="EMBL" id="JAUSSU010000015">
    <property type="protein sequence ID" value="MDQ0116026.1"/>
    <property type="molecule type" value="Genomic_DNA"/>
</dbReference>
<comment type="caution">
    <text evidence="1">The sequence shown here is derived from an EMBL/GenBank/DDBJ whole genome shotgun (WGS) entry which is preliminary data.</text>
</comment>
<organism evidence="1 2">
    <name type="scientific">Paenibacillus harenae</name>
    <dbReference type="NCBI Taxonomy" id="306543"/>
    <lineage>
        <taxon>Bacteria</taxon>
        <taxon>Bacillati</taxon>
        <taxon>Bacillota</taxon>
        <taxon>Bacilli</taxon>
        <taxon>Bacillales</taxon>
        <taxon>Paenibacillaceae</taxon>
        <taxon>Paenibacillus</taxon>
    </lineage>
</organism>
<dbReference type="Proteomes" id="UP001229346">
    <property type="component" value="Unassembled WGS sequence"/>
</dbReference>
<gene>
    <name evidence="1" type="ORF">J2T15_005502</name>
</gene>
<reference evidence="1 2" key="1">
    <citation type="submission" date="2023-07" db="EMBL/GenBank/DDBJ databases">
        <title>Sorghum-associated microbial communities from plants grown in Nebraska, USA.</title>
        <authorList>
            <person name="Schachtman D."/>
        </authorList>
    </citation>
    <scope>NUCLEOTIDE SEQUENCE [LARGE SCALE GENOMIC DNA]</scope>
    <source>
        <strain evidence="1 2">CC482</strain>
    </source>
</reference>
<accession>A0ABT9U8R8</accession>